<feature type="domain" description="Phospholipase C/D" evidence="1">
    <location>
        <begin position="5"/>
        <end position="117"/>
    </location>
</feature>
<dbReference type="RefSeq" id="WP_015616682.1">
    <property type="nucleotide sequence ID" value="NC_021182.1"/>
</dbReference>
<dbReference type="SUPFAM" id="SSF48537">
    <property type="entry name" value="Phospholipase C/P1 nuclease"/>
    <property type="match status" value="1"/>
</dbReference>
<dbReference type="Pfam" id="PF00882">
    <property type="entry name" value="Zn_dep_PLPC"/>
    <property type="match status" value="1"/>
</dbReference>
<organism evidence="2 3">
    <name type="scientific">Clostridium pasteurianum BC1</name>
    <dbReference type="NCBI Taxonomy" id="86416"/>
    <lineage>
        <taxon>Bacteria</taxon>
        <taxon>Bacillati</taxon>
        <taxon>Bacillota</taxon>
        <taxon>Clostridia</taxon>
        <taxon>Eubacteriales</taxon>
        <taxon>Clostridiaceae</taxon>
        <taxon>Clostridium</taxon>
    </lineage>
</organism>
<sequence>MIINTHILFSKIVYKHCLKELNFKLNKNIFMYGNIKPDISPDTFKSSHTLKDSIGIVSEYFNELSNNKLDIKQFSMILGMICHYTADYFCIYHTEEYNKKNIFKHIVYEIALHVNLRILLIKGKLKIIDSRSIPQRNVVSIIFNMQEKYFQKKRCFLTDIIYALSTITMVTESIIYFNINEFENIETYKLSKNIGGII</sequence>
<evidence type="ECO:0000259" key="1">
    <source>
        <dbReference type="Pfam" id="PF00882"/>
    </source>
</evidence>
<name>R4KCW8_CLOPA</name>
<dbReference type="Proteomes" id="UP000013523">
    <property type="component" value="Chromosome"/>
</dbReference>
<dbReference type="eggNOG" id="ENOG5033K39">
    <property type="taxonomic scope" value="Bacteria"/>
</dbReference>
<dbReference type="AlphaFoldDB" id="R4KCW8"/>
<dbReference type="PATRIC" id="fig|86416.3.peg.3615"/>
<reference evidence="2 3" key="1">
    <citation type="submission" date="2012-01" db="EMBL/GenBank/DDBJ databases">
        <title>Complete sequence of chromosome of Clostridium pasteurianum BC1.</title>
        <authorList>
            <consortium name="US DOE Joint Genome Institute"/>
            <person name="Lucas S."/>
            <person name="Han J."/>
            <person name="Lapidus A."/>
            <person name="Cheng J.-F."/>
            <person name="Goodwin L."/>
            <person name="Pitluck S."/>
            <person name="Peters L."/>
            <person name="Mikhailova N."/>
            <person name="Teshima H."/>
            <person name="Detter J.C."/>
            <person name="Han C."/>
            <person name="Tapia R."/>
            <person name="Land M."/>
            <person name="Hauser L."/>
            <person name="Kyrpides N."/>
            <person name="Ivanova N."/>
            <person name="Pagani I."/>
            <person name="Dunn J."/>
            <person name="Taghavi S."/>
            <person name="Francis A."/>
            <person name="van der Lelie D."/>
            <person name="Woyke T."/>
        </authorList>
    </citation>
    <scope>NUCLEOTIDE SEQUENCE [LARGE SCALE GENOMIC DNA]</scope>
    <source>
        <strain evidence="2 3">BC1</strain>
    </source>
</reference>
<protein>
    <recommendedName>
        <fullName evidence="1">Phospholipase C/D domain-containing protein</fullName>
    </recommendedName>
</protein>
<dbReference type="InterPro" id="IPR008947">
    <property type="entry name" value="PLipase_C/P1_nuclease_dom_sf"/>
</dbReference>
<proteinExistence type="predicted"/>
<gene>
    <name evidence="2" type="ORF">Clopa_3617</name>
</gene>
<keyword evidence="3" id="KW-1185">Reference proteome</keyword>
<dbReference type="STRING" id="86416.Clopa_3617"/>
<dbReference type="HOGENOM" id="CLU_104114_0_0_9"/>
<dbReference type="KEGG" id="cpas:Clopa_3617"/>
<evidence type="ECO:0000313" key="2">
    <source>
        <dbReference type="EMBL" id="AGK98399.1"/>
    </source>
</evidence>
<accession>R4KCW8</accession>
<evidence type="ECO:0000313" key="3">
    <source>
        <dbReference type="Proteomes" id="UP000013523"/>
    </source>
</evidence>
<dbReference type="GO" id="GO:0016788">
    <property type="term" value="F:hydrolase activity, acting on ester bonds"/>
    <property type="evidence" value="ECO:0007669"/>
    <property type="project" value="InterPro"/>
</dbReference>
<dbReference type="InterPro" id="IPR029002">
    <property type="entry name" value="PLPC/GPLD1"/>
</dbReference>
<dbReference type="EMBL" id="CP003261">
    <property type="protein sequence ID" value="AGK98399.1"/>
    <property type="molecule type" value="Genomic_DNA"/>
</dbReference>